<evidence type="ECO:0000313" key="2">
    <source>
        <dbReference type="EMBL" id="KAA6326420.1"/>
    </source>
</evidence>
<feature type="domain" description="Arm DNA-binding" evidence="1">
    <location>
        <begin position="5"/>
        <end position="67"/>
    </location>
</feature>
<dbReference type="Pfam" id="PF17293">
    <property type="entry name" value="Arm-DNA-bind_5"/>
    <property type="match status" value="1"/>
</dbReference>
<reference evidence="2" key="1">
    <citation type="submission" date="2019-03" db="EMBL/GenBank/DDBJ databases">
        <title>Single cell metagenomics reveals metabolic interactions within the superorganism composed of flagellate Streblomastix strix and complex community of Bacteroidetes bacteria on its surface.</title>
        <authorList>
            <person name="Treitli S.C."/>
            <person name="Kolisko M."/>
            <person name="Husnik F."/>
            <person name="Keeling P."/>
            <person name="Hampl V."/>
        </authorList>
    </citation>
    <scope>NUCLEOTIDE SEQUENCE</scope>
    <source>
        <strain evidence="2">STM</strain>
    </source>
</reference>
<dbReference type="InterPro" id="IPR035386">
    <property type="entry name" value="Arm-DNA-bind_5"/>
</dbReference>
<protein>
    <recommendedName>
        <fullName evidence="1">Arm DNA-binding domain-containing protein</fullName>
    </recommendedName>
</protein>
<name>A0A5J4QZM9_9ZZZZ</name>
<organism evidence="2">
    <name type="scientific">termite gut metagenome</name>
    <dbReference type="NCBI Taxonomy" id="433724"/>
    <lineage>
        <taxon>unclassified sequences</taxon>
        <taxon>metagenomes</taxon>
        <taxon>organismal metagenomes</taxon>
    </lineage>
</organism>
<evidence type="ECO:0000259" key="1">
    <source>
        <dbReference type="Pfam" id="PF17293"/>
    </source>
</evidence>
<dbReference type="AlphaFoldDB" id="A0A5J4QZM9"/>
<comment type="caution">
    <text evidence="2">The sequence shown here is derived from an EMBL/GenBank/DDBJ whole genome shotgun (WGS) entry which is preliminary data.</text>
</comment>
<accession>A0A5J4QZM9</accession>
<proteinExistence type="predicted"/>
<dbReference type="EMBL" id="SNRY01002170">
    <property type="protein sequence ID" value="KAA6326420.1"/>
    <property type="molecule type" value="Genomic_DNA"/>
</dbReference>
<sequence>MVFDRKKLATKEKKELIQIEILYNRTRKYINAGIKIYAGQWKDTKMVNARHDVEEELAGKMRYNYSNVVSAFKGNESYLTQSFIHEFNLAVGDIFNESWLLGETDIMLKEQSEKEIELKPEINDTISVSGLMKVLDNVSESGRLSAIANEVIAGIWKKYLICLTRRKRKTSLLNILKLKKTKMLPDLPNVPIWM</sequence>
<gene>
    <name evidence="2" type="ORF">EZS27_024475</name>
</gene>